<dbReference type="Gene3D" id="3.30.420.10">
    <property type="entry name" value="Ribonuclease H-like superfamily/Ribonuclease H"/>
    <property type="match status" value="1"/>
</dbReference>
<reference evidence="2 3" key="1">
    <citation type="journal article" date="2018" name="Nat. Genet.">
        <title>The Rosa genome provides new insights in the design of modern roses.</title>
        <authorList>
            <person name="Bendahmane M."/>
        </authorList>
    </citation>
    <scope>NUCLEOTIDE SEQUENCE [LARGE SCALE GENOMIC DNA]</scope>
    <source>
        <strain evidence="3">cv. Old Blush</strain>
    </source>
</reference>
<dbReference type="Proteomes" id="UP000238479">
    <property type="component" value="Chromosome 2"/>
</dbReference>
<keyword evidence="3" id="KW-1185">Reference proteome</keyword>
<evidence type="ECO:0000313" key="3">
    <source>
        <dbReference type="Proteomes" id="UP000238479"/>
    </source>
</evidence>
<evidence type="ECO:0000313" key="2">
    <source>
        <dbReference type="EMBL" id="PRQ52229.1"/>
    </source>
</evidence>
<organism evidence="2 3">
    <name type="scientific">Rosa chinensis</name>
    <name type="common">China rose</name>
    <dbReference type="NCBI Taxonomy" id="74649"/>
    <lineage>
        <taxon>Eukaryota</taxon>
        <taxon>Viridiplantae</taxon>
        <taxon>Streptophyta</taxon>
        <taxon>Embryophyta</taxon>
        <taxon>Tracheophyta</taxon>
        <taxon>Spermatophyta</taxon>
        <taxon>Magnoliopsida</taxon>
        <taxon>eudicotyledons</taxon>
        <taxon>Gunneridae</taxon>
        <taxon>Pentapetalae</taxon>
        <taxon>rosids</taxon>
        <taxon>fabids</taxon>
        <taxon>Rosales</taxon>
        <taxon>Rosaceae</taxon>
        <taxon>Rosoideae</taxon>
        <taxon>Rosoideae incertae sedis</taxon>
        <taxon>Rosa</taxon>
    </lineage>
</organism>
<dbReference type="AlphaFoldDB" id="A0A2P6S0L9"/>
<dbReference type="OMA" id="QARPREN"/>
<comment type="caution">
    <text evidence="2">The sequence shown here is derived from an EMBL/GenBank/DDBJ whole genome shotgun (WGS) entry which is preliminary data.</text>
</comment>
<dbReference type="InterPro" id="IPR012337">
    <property type="entry name" value="RNaseH-like_sf"/>
</dbReference>
<dbReference type="GO" id="GO:0004523">
    <property type="term" value="F:RNA-DNA hybrid ribonuclease activity"/>
    <property type="evidence" value="ECO:0007669"/>
    <property type="project" value="InterPro"/>
</dbReference>
<dbReference type="PANTHER" id="PTHR47723">
    <property type="entry name" value="OS05G0353850 PROTEIN"/>
    <property type="match status" value="1"/>
</dbReference>
<dbReference type="InterPro" id="IPR002156">
    <property type="entry name" value="RNaseH_domain"/>
</dbReference>
<gene>
    <name evidence="2" type="ORF">RchiOBHm_Chr2g0153211</name>
</gene>
<evidence type="ECO:0000259" key="1">
    <source>
        <dbReference type="Pfam" id="PF13456"/>
    </source>
</evidence>
<dbReference type="GO" id="GO:0003676">
    <property type="term" value="F:nucleic acid binding"/>
    <property type="evidence" value="ECO:0007669"/>
    <property type="project" value="InterPro"/>
</dbReference>
<dbReference type="EMBL" id="PDCK01000040">
    <property type="protein sequence ID" value="PRQ52229.1"/>
    <property type="molecule type" value="Genomic_DNA"/>
</dbReference>
<dbReference type="InterPro" id="IPR053151">
    <property type="entry name" value="RNase_H-like"/>
</dbReference>
<dbReference type="Pfam" id="PF13456">
    <property type="entry name" value="RVT_3"/>
    <property type="match status" value="1"/>
</dbReference>
<sequence>MAAAPIQKFMVTENEIFIHKIVWTRPFAGSWKLNYAYAYNQTSRKAFVGCVIRFENAAFKALLAGAAGQDARSTSDAALMALTAAVGLAVSQGGDFLEIEGENETTFSLVTGQTPPSDELTRELMFRCLRELQNFRRVEFRHVKPDTNEAANHLAGMAMETEESWFYADNPPPEVAAILDADVNGRYVLWEHPSNL</sequence>
<dbReference type="SUPFAM" id="SSF53098">
    <property type="entry name" value="Ribonuclease H-like"/>
    <property type="match status" value="1"/>
</dbReference>
<dbReference type="InterPro" id="IPR036397">
    <property type="entry name" value="RNaseH_sf"/>
</dbReference>
<dbReference type="PANTHER" id="PTHR47723:SF4">
    <property type="entry name" value="PENTATRICOPEPTIDE REPEAT-CONTAINING-LIKE PROTEIN"/>
    <property type="match status" value="1"/>
</dbReference>
<dbReference type="Gramene" id="PRQ52229">
    <property type="protein sequence ID" value="PRQ52229"/>
    <property type="gene ID" value="RchiOBHm_Chr2g0153211"/>
</dbReference>
<name>A0A2P6S0L9_ROSCH</name>
<feature type="domain" description="RNase H type-1" evidence="1">
    <location>
        <begin position="34"/>
        <end position="158"/>
    </location>
</feature>
<proteinExistence type="predicted"/>
<protein>
    <submittedName>
        <fullName evidence="2">Putative ribonuclease H-like domain-containing protein</fullName>
    </submittedName>
</protein>
<accession>A0A2P6S0L9</accession>